<dbReference type="AlphaFoldDB" id="A0A3B1BG06"/>
<gene>
    <name evidence="1" type="ORF">MNBD_NITROSPINAE04-861</name>
</gene>
<evidence type="ECO:0000313" key="1">
    <source>
        <dbReference type="EMBL" id="VAX17049.1"/>
    </source>
</evidence>
<proteinExistence type="predicted"/>
<reference evidence="1" key="1">
    <citation type="submission" date="2018-06" db="EMBL/GenBank/DDBJ databases">
        <authorList>
            <person name="Zhirakovskaya E."/>
        </authorList>
    </citation>
    <scope>NUCLEOTIDE SEQUENCE</scope>
</reference>
<organism evidence="1">
    <name type="scientific">hydrothermal vent metagenome</name>
    <dbReference type="NCBI Taxonomy" id="652676"/>
    <lineage>
        <taxon>unclassified sequences</taxon>
        <taxon>metagenomes</taxon>
        <taxon>ecological metagenomes</taxon>
    </lineage>
</organism>
<name>A0A3B1BG06_9ZZZZ</name>
<sequence length="105" mass="11454">MKEWLKALNDYPSLSCGSCADLKEKEGARPLCVDGACPKAAPDGHAGLVACLWSDLKAVRGVIDPGCVLDAYRLEPDRTMVSLLRYLEARAAEIFGKKLIKMEMV</sequence>
<accession>A0A3B1BG06</accession>
<protein>
    <submittedName>
        <fullName evidence="1">Uncharacterized protein</fullName>
    </submittedName>
</protein>
<dbReference type="EMBL" id="UOGA01000084">
    <property type="protein sequence ID" value="VAX17049.1"/>
    <property type="molecule type" value="Genomic_DNA"/>
</dbReference>